<comment type="catalytic activity">
    <reaction evidence="13">
        <text>trimethylamine + NADPH + O2 = trimethylamine N-oxide + NADP(+) + H2O</text>
        <dbReference type="Rhea" id="RHEA:31979"/>
        <dbReference type="ChEBI" id="CHEBI:15377"/>
        <dbReference type="ChEBI" id="CHEBI:15379"/>
        <dbReference type="ChEBI" id="CHEBI:15724"/>
        <dbReference type="ChEBI" id="CHEBI:57783"/>
        <dbReference type="ChEBI" id="CHEBI:58349"/>
        <dbReference type="ChEBI" id="CHEBI:58389"/>
        <dbReference type="EC" id="1.14.13.148"/>
    </reaction>
    <physiologicalReaction direction="left-to-right" evidence="13">
        <dbReference type="Rhea" id="RHEA:31980"/>
    </physiologicalReaction>
</comment>
<gene>
    <name evidence="16" type="primary">Necator_chrX.g26158</name>
    <name evidence="16" type="ORF">RB195_025992</name>
</gene>
<evidence type="ECO:0000256" key="3">
    <source>
        <dbReference type="ARBA" id="ARBA00022630"/>
    </source>
</evidence>
<dbReference type="InterPro" id="IPR050346">
    <property type="entry name" value="FMO-like"/>
</dbReference>
<dbReference type="PRINTS" id="PR00370">
    <property type="entry name" value="FMOXYGENASE"/>
</dbReference>
<dbReference type="PANTHER" id="PTHR23023">
    <property type="entry name" value="DIMETHYLANILINE MONOOXYGENASE"/>
    <property type="match status" value="1"/>
</dbReference>
<keyword evidence="17" id="KW-1185">Reference proteome</keyword>
<dbReference type="Gene3D" id="3.50.50.60">
    <property type="entry name" value="FAD/NAD(P)-binding domain"/>
    <property type="match status" value="2"/>
</dbReference>
<comment type="catalytic activity">
    <reaction evidence="14">
        <text>N,N-dimethylaniline + NADPH + O2 + H(+) = N,N-dimethylaniline N-oxide + NADP(+) + H2O</text>
        <dbReference type="Rhea" id="RHEA:24468"/>
        <dbReference type="ChEBI" id="CHEBI:15377"/>
        <dbReference type="ChEBI" id="CHEBI:15378"/>
        <dbReference type="ChEBI" id="CHEBI:15379"/>
        <dbReference type="ChEBI" id="CHEBI:16269"/>
        <dbReference type="ChEBI" id="CHEBI:17735"/>
        <dbReference type="ChEBI" id="CHEBI:57783"/>
        <dbReference type="ChEBI" id="CHEBI:58349"/>
        <dbReference type="EC" id="1.14.13.8"/>
    </reaction>
    <physiologicalReaction direction="left-to-right" evidence="14">
        <dbReference type="Rhea" id="RHEA:24469"/>
    </physiologicalReaction>
</comment>
<dbReference type="InterPro" id="IPR002253">
    <property type="entry name" value="Flavin_mOase_1"/>
</dbReference>
<protein>
    <recommendedName>
        <fullName evidence="15">Flavin-containing monooxygenase</fullName>
        <ecNumber evidence="15">1.-.-.-</ecNumber>
    </recommendedName>
</protein>
<name>A0ABR1EUS8_NECAM</name>
<organism evidence="16 17">
    <name type="scientific">Necator americanus</name>
    <name type="common">Human hookworm</name>
    <dbReference type="NCBI Taxonomy" id="51031"/>
    <lineage>
        <taxon>Eukaryota</taxon>
        <taxon>Metazoa</taxon>
        <taxon>Ecdysozoa</taxon>
        <taxon>Nematoda</taxon>
        <taxon>Chromadorea</taxon>
        <taxon>Rhabditida</taxon>
        <taxon>Rhabditina</taxon>
        <taxon>Rhabditomorpha</taxon>
        <taxon>Strongyloidea</taxon>
        <taxon>Ancylostomatidae</taxon>
        <taxon>Bunostominae</taxon>
        <taxon>Necator</taxon>
    </lineage>
</organism>
<dbReference type="EMBL" id="JAVFWL010000006">
    <property type="protein sequence ID" value="KAK6766417.1"/>
    <property type="molecule type" value="Genomic_DNA"/>
</dbReference>
<evidence type="ECO:0000256" key="14">
    <source>
        <dbReference type="ARBA" id="ARBA00049443"/>
    </source>
</evidence>
<dbReference type="Pfam" id="PF00743">
    <property type="entry name" value="FMO-like"/>
    <property type="match status" value="1"/>
</dbReference>
<dbReference type="PRINTS" id="PR01121">
    <property type="entry name" value="FMOXYGENASE1"/>
</dbReference>
<comment type="function">
    <text evidence="10">Broad spectrum monooxygenase that catalyzes the oxygenation of a wide variety of nitrogen- and sulfur-containing compounds including xenobiotics. Catalyzes the S-oxygenation of hypotaurine to produce taurine, an organic osmolyte involved in cell volume regulation as well as a variety of cytoprotective and developmental processes. In vitro, catalyzes the N-oxygenation of trimethylamine (TMA) to produce trimethylamine N-oxide (TMAO) and could therefore participate to the detoxification of this compound that is generated by the action of gut microbiota from dietary precursors such as choline, choline containing compounds, betaine or L-carnitine.</text>
</comment>
<evidence type="ECO:0000256" key="8">
    <source>
        <dbReference type="ARBA" id="ARBA00023002"/>
    </source>
</evidence>
<comment type="catalytic activity">
    <reaction evidence="12">
        <text>hypotaurine + NADPH + O2 + H(+) = taurine + NADP(+) + H2O</text>
        <dbReference type="Rhea" id="RHEA:69819"/>
        <dbReference type="ChEBI" id="CHEBI:15377"/>
        <dbReference type="ChEBI" id="CHEBI:15378"/>
        <dbReference type="ChEBI" id="CHEBI:15379"/>
        <dbReference type="ChEBI" id="CHEBI:57783"/>
        <dbReference type="ChEBI" id="CHEBI:57853"/>
        <dbReference type="ChEBI" id="CHEBI:58349"/>
        <dbReference type="ChEBI" id="CHEBI:507393"/>
        <dbReference type="EC" id="1.14.13.8"/>
    </reaction>
    <physiologicalReaction direction="left-to-right" evidence="12">
        <dbReference type="Rhea" id="RHEA:69820"/>
    </physiologicalReaction>
</comment>
<evidence type="ECO:0000256" key="12">
    <source>
        <dbReference type="ARBA" id="ARBA00048041"/>
    </source>
</evidence>
<comment type="catalytic activity">
    <reaction evidence="11">
        <text>hypotaurine + NADH + O2 + H(+) = taurine + NAD(+) + H2O</text>
        <dbReference type="Rhea" id="RHEA:74111"/>
        <dbReference type="ChEBI" id="CHEBI:15377"/>
        <dbReference type="ChEBI" id="CHEBI:15378"/>
        <dbReference type="ChEBI" id="CHEBI:15379"/>
        <dbReference type="ChEBI" id="CHEBI:57540"/>
        <dbReference type="ChEBI" id="CHEBI:57853"/>
        <dbReference type="ChEBI" id="CHEBI:57945"/>
        <dbReference type="ChEBI" id="CHEBI:507393"/>
        <dbReference type="EC" id="1.14.13.8"/>
    </reaction>
    <physiologicalReaction direction="left-to-right" evidence="11">
        <dbReference type="Rhea" id="RHEA:74112"/>
    </physiologicalReaction>
</comment>
<keyword evidence="3 15" id="KW-0285">Flavoprotein</keyword>
<evidence type="ECO:0000256" key="9">
    <source>
        <dbReference type="ARBA" id="ARBA00023136"/>
    </source>
</evidence>
<evidence type="ECO:0000256" key="5">
    <source>
        <dbReference type="ARBA" id="ARBA00022827"/>
    </source>
</evidence>
<evidence type="ECO:0000256" key="1">
    <source>
        <dbReference type="ARBA" id="ARBA00004389"/>
    </source>
</evidence>
<evidence type="ECO:0000256" key="13">
    <source>
        <dbReference type="ARBA" id="ARBA00048088"/>
    </source>
</evidence>
<proteinExistence type="inferred from homology"/>
<keyword evidence="8 15" id="KW-0560">Oxidoreductase</keyword>
<keyword evidence="4" id="KW-0812">Transmembrane</keyword>
<dbReference type="InterPro" id="IPR000960">
    <property type="entry name" value="Flavin_mOase"/>
</dbReference>
<evidence type="ECO:0000256" key="4">
    <source>
        <dbReference type="ARBA" id="ARBA00022692"/>
    </source>
</evidence>
<keyword evidence="5 15" id="KW-0274">FAD</keyword>
<comment type="similarity">
    <text evidence="2 15">Belongs to the FMO family.</text>
</comment>
<evidence type="ECO:0000256" key="6">
    <source>
        <dbReference type="ARBA" id="ARBA00022857"/>
    </source>
</evidence>
<reference evidence="16 17" key="1">
    <citation type="submission" date="2023-08" db="EMBL/GenBank/DDBJ databases">
        <title>A Necator americanus chromosomal reference genome.</title>
        <authorList>
            <person name="Ilik V."/>
            <person name="Petrzelkova K.J."/>
            <person name="Pardy F."/>
            <person name="Fuh T."/>
            <person name="Niatou-Singa F.S."/>
            <person name="Gouil Q."/>
            <person name="Baker L."/>
            <person name="Ritchie M.E."/>
            <person name="Jex A.R."/>
            <person name="Gazzola D."/>
            <person name="Li H."/>
            <person name="Toshio Fujiwara R."/>
            <person name="Zhan B."/>
            <person name="Aroian R.V."/>
            <person name="Pafco B."/>
            <person name="Schwarz E.M."/>
        </authorList>
    </citation>
    <scope>NUCLEOTIDE SEQUENCE [LARGE SCALE GENOMIC DNA]</scope>
    <source>
        <strain evidence="16 17">Aroian</strain>
        <tissue evidence="16">Whole animal</tissue>
    </source>
</reference>
<keyword evidence="6" id="KW-0521">NADP</keyword>
<evidence type="ECO:0000256" key="11">
    <source>
        <dbReference type="ARBA" id="ARBA00047338"/>
    </source>
</evidence>
<comment type="cofactor">
    <cofactor evidence="15">
        <name>FAD</name>
        <dbReference type="ChEBI" id="CHEBI:57692"/>
    </cofactor>
</comment>
<comment type="caution">
    <text evidence="16">The sequence shown here is derived from an EMBL/GenBank/DDBJ whole genome shotgun (WGS) entry which is preliminary data.</text>
</comment>
<dbReference type="SUPFAM" id="SSF141571">
    <property type="entry name" value="Pentapeptide repeat-like"/>
    <property type="match status" value="1"/>
</dbReference>
<dbReference type="InterPro" id="IPR020946">
    <property type="entry name" value="Flavin_mOase-like"/>
</dbReference>
<evidence type="ECO:0000256" key="7">
    <source>
        <dbReference type="ARBA" id="ARBA00022989"/>
    </source>
</evidence>
<dbReference type="SUPFAM" id="SSF51905">
    <property type="entry name" value="FAD/NAD(P)-binding domain"/>
    <property type="match status" value="2"/>
</dbReference>
<dbReference type="Proteomes" id="UP001303046">
    <property type="component" value="Unassembled WGS sequence"/>
</dbReference>
<evidence type="ECO:0000256" key="10">
    <source>
        <dbReference type="ARBA" id="ARBA00045957"/>
    </source>
</evidence>
<accession>A0ABR1EUS8</accession>
<evidence type="ECO:0000256" key="15">
    <source>
        <dbReference type="RuleBase" id="RU361177"/>
    </source>
</evidence>
<evidence type="ECO:0000313" key="16">
    <source>
        <dbReference type="EMBL" id="KAK6766417.1"/>
    </source>
</evidence>
<sequence length="802" mass="92090">MRVAVIGAGASGLPAIKSAVEDGCEVVCYEMSNDIGGLWRYKPDACPGEGTVMKTTVINTSKEMTAYSDFPPPKDAANFMHNTELLEYFRSYAKQFDLEKYIRFSHKVKSIKRNSRFSETGQWDIEWLDLKTNNTSIETFDGVMVCTGHHTDPYWPAPFPGQKLFKGNIVHSHDYKDHRGYEDQTVVVIGIGNSGADIAVELSKISKKVYLATRSGSWVMNRVWDGGEPADLAYLSRFMFMLKALAPFAAQNFVLERKLNKRFDHGRFGLMPKHRVLAAHVTINDELPNRIISGTVVIKPNIGSFTEDGVIFEDGTEIPKVDTVIFATGFSFGFPLIEEGQLIPVKENRVDLYKYMYPAQLSPKNSLAVIGLIQPTGSIMPISEMQTRVFIAALNGKIKLPSKEKMERDIKRKHENIAKQFIVSRRHTIQVYYVEIMDELAKLLGCRPAVLSRFFYDPLLAKSLFFHGLVPYQYRLQGPHAWSGAREAIVTFEDRVFNTTRTRKTKETMSTDCAPHWQKRCEQWVGFRFLGNPTFLQYLHVPSIAHLVTFRGPKFRTVDRRSVPWTEVPYRGPKFRTVDRSSVPWTEVPYRGPKFRTVDRSSVPWTEVPYRGPKFRTVDRSSVPWTEVPYRGPKFRTVDRSSVPWTDVPYRGPTFRTVDRRSVPWTDVPYRGPMLRTVDRCFVPWTDASYRGPTFRTVDRCFVPWTDASYRGPMLRTVDRCFVPWTDASYRGPMLRTVDRCSVPWTDAPYRGPTFRTVDRCFVPWTDASYRGPKFRTVDRRSVPWTDAPYRHTARVVACRGP</sequence>
<evidence type="ECO:0000313" key="17">
    <source>
        <dbReference type="Proteomes" id="UP001303046"/>
    </source>
</evidence>
<dbReference type="EC" id="1.-.-.-" evidence="15"/>
<comment type="subcellular location">
    <subcellularLocation>
        <location evidence="1">Endoplasmic reticulum membrane</location>
        <topology evidence="1">Single-pass membrane protein</topology>
    </subcellularLocation>
</comment>
<evidence type="ECO:0000256" key="2">
    <source>
        <dbReference type="ARBA" id="ARBA00009183"/>
    </source>
</evidence>
<keyword evidence="15" id="KW-0503">Monooxygenase</keyword>
<dbReference type="InterPro" id="IPR036188">
    <property type="entry name" value="FAD/NAD-bd_sf"/>
</dbReference>
<keyword evidence="7" id="KW-1133">Transmembrane helix</keyword>
<keyword evidence="9" id="KW-0472">Membrane</keyword>